<gene>
    <name evidence="2" type="ORF">CTB96_10205</name>
</gene>
<proteinExistence type="predicted"/>
<comment type="caution">
    <text evidence="2">The sequence shown here is derived from an EMBL/GenBank/DDBJ whole genome shotgun (WGS) entry which is preliminary data.</text>
</comment>
<sequence length="117" mass="12503">MLLWLRYQGQEPNEETAQQNQGADHGEAREHAAPYLLGAAAQYAATVQNVPSGGDRKAYLELFAAELTRMDSDVIAQETAAALVEHDDREQFLAGVDIFLAGIEAATASGGSEPGEQ</sequence>
<evidence type="ECO:0000256" key="1">
    <source>
        <dbReference type="SAM" id="MobiDB-lite"/>
    </source>
</evidence>
<accession>A0A317ZPT2</accession>
<organism evidence="2 3">
    <name type="scientific">Cryobacterium arcticum</name>
    <dbReference type="NCBI Taxonomy" id="670052"/>
    <lineage>
        <taxon>Bacteria</taxon>
        <taxon>Bacillati</taxon>
        <taxon>Actinomycetota</taxon>
        <taxon>Actinomycetes</taxon>
        <taxon>Micrococcales</taxon>
        <taxon>Microbacteriaceae</taxon>
        <taxon>Cryobacterium</taxon>
    </lineage>
</organism>
<evidence type="ECO:0000313" key="3">
    <source>
        <dbReference type="Proteomes" id="UP000246722"/>
    </source>
</evidence>
<protein>
    <submittedName>
        <fullName evidence="2">Uncharacterized protein</fullName>
    </submittedName>
</protein>
<dbReference type="InterPro" id="IPR036271">
    <property type="entry name" value="Tet_transcr_reg_TetR-rel_C_sf"/>
</dbReference>
<dbReference type="RefSeq" id="WP_110126814.1">
    <property type="nucleotide sequence ID" value="NZ_QHLY01000012.1"/>
</dbReference>
<keyword evidence="3" id="KW-1185">Reference proteome</keyword>
<reference evidence="2 3" key="1">
    <citation type="submission" date="2018-05" db="EMBL/GenBank/DDBJ databases">
        <title>Genetic diversity of glacier-inhabiting Cryobacterium bacteria in China and description of Cryobacterium mengkeensis sp. nov. and Arthrobacter glacialis sp. nov.</title>
        <authorList>
            <person name="Liu Q."/>
            <person name="Xin Y.-H."/>
        </authorList>
    </citation>
    <scope>NUCLEOTIDE SEQUENCE [LARGE SCALE GENOMIC DNA]</scope>
    <source>
        <strain evidence="2 3">SK-1</strain>
    </source>
</reference>
<dbReference type="Gene3D" id="1.10.357.10">
    <property type="entry name" value="Tetracycline Repressor, domain 2"/>
    <property type="match status" value="1"/>
</dbReference>
<dbReference type="SUPFAM" id="SSF48498">
    <property type="entry name" value="Tetracyclin repressor-like, C-terminal domain"/>
    <property type="match status" value="1"/>
</dbReference>
<dbReference type="Proteomes" id="UP000246722">
    <property type="component" value="Unassembled WGS sequence"/>
</dbReference>
<dbReference type="EMBL" id="QHLY01000012">
    <property type="protein sequence ID" value="PXA67129.1"/>
    <property type="molecule type" value="Genomic_DNA"/>
</dbReference>
<dbReference type="OrthoDB" id="4427109at2"/>
<feature type="region of interest" description="Disordered" evidence="1">
    <location>
        <begin position="8"/>
        <end position="31"/>
    </location>
</feature>
<name>A0A317ZPT2_9MICO</name>
<evidence type="ECO:0000313" key="2">
    <source>
        <dbReference type="EMBL" id="PXA67129.1"/>
    </source>
</evidence>
<dbReference type="AlphaFoldDB" id="A0A317ZPT2"/>